<dbReference type="EMBL" id="OZ019896">
    <property type="protein sequence ID" value="CAK9223961.1"/>
    <property type="molecule type" value="Genomic_DNA"/>
</dbReference>
<proteinExistence type="predicted"/>
<evidence type="ECO:0000313" key="5">
    <source>
        <dbReference type="EMBL" id="CAK9223961.1"/>
    </source>
</evidence>
<evidence type="ECO:0000259" key="4">
    <source>
        <dbReference type="PROSITE" id="PS51089"/>
    </source>
</evidence>
<dbReference type="InterPro" id="IPR036886">
    <property type="entry name" value="Villin_headpiece_dom_sf"/>
</dbReference>
<sequence length="951" mass="105174">MSVSMKNVDAAFQGVGQKPGMDIWRIENFKPIPLPKSSFGKFYTGDSYIILQTTALKSGAFHYDIHFWLGKDTSQDEAGAAAIKTVELDAALGGRAVQFRETQGHETDKFLTYFKPCIIPLEGGVASGFKKVESEKVEPRLFVVKGRRAVRIMCEQVPFSRSSLNHDDVFVLDTASKIFQFNGANSSIQERGKALEVLQHIKDTDHEGKCEVIIVDDGTLGSEADTGQFWGLFGGFAPLVKKLSVADDSLSARTQRKLFCVVEGKIKEVESALLRRDMLDTSKCYLLDCGSELFIWTGCNTSLDLRKAAIQIADEYLSDQNHPQHTLVTRVIEGFETLDFRSNFDKWPLTGQTPVSEEGRGKVAAMLKQQGVNVKGLLKAAPVKEEVPELLNSAGKLQVWRVDGNVKSDVPLVDVGKFYDNSCYIVLYTYQGDKSDRKEEYLLCYWLGQQASLEDKAAAATLTNEIYLSLKDRPVQARIFQGKEPPQFLALFQCMCILKGSTSPSQKENKENTIMLVQVRGGSRHITQAVQVEPLAVSLNSSDCFLLQSSVKFYSWSGNLSTPEDQKVALQVAGFLKPGVVARPVKEGLEPPIFWSSLGGKRKYPSHREPKDGTKDPQLFHCSLQQGQMPYVTEVFNFTQDDLLSEDIMILDGQNAIHVWVGQHASSNDKVQAWDIAQKYLERAAGLELASRDTPVFRVLEGNEPSFFTTYFSWDPSKAIVGGDAYTRKLAALQGRPALIENPLSFHHIVLNGEYGSACDILLSILQNSKRRMSNSPSGSEVTSTQRAAAMAALTPHLTSEIPQPLSSPAPGTTKIGSFHRMQTSSNSQRAAAMAALSSVLGTPATPPSSNHAVPSLVSKVDALGDSDTLFESTSSKSEDGGEENEEISEVFGYERLKTSSTDPAPKINLKRREAYLSSEEFEKLFGITQTQFYEMPKWKQDQRKKVLDLF</sequence>
<dbReference type="SUPFAM" id="SSF47050">
    <property type="entry name" value="VHP, Villin headpiece domain"/>
    <property type="match status" value="1"/>
</dbReference>
<dbReference type="PRINTS" id="PR00597">
    <property type="entry name" value="GELSOLIN"/>
</dbReference>
<name>A0ABP0UKQ4_9BRYO</name>
<dbReference type="InterPro" id="IPR007122">
    <property type="entry name" value="Villin/Gelsolin"/>
</dbReference>
<dbReference type="SUPFAM" id="SSF55753">
    <property type="entry name" value="Actin depolymerizing proteins"/>
    <property type="match status" value="6"/>
</dbReference>
<evidence type="ECO:0000256" key="2">
    <source>
        <dbReference type="ARBA" id="ARBA00022737"/>
    </source>
</evidence>
<dbReference type="CDD" id="cd11290">
    <property type="entry name" value="gelsolin_S1_like"/>
    <property type="match status" value="1"/>
</dbReference>
<dbReference type="CDD" id="cd11293">
    <property type="entry name" value="gelsolin_S4_like"/>
    <property type="match status" value="1"/>
</dbReference>
<dbReference type="Pfam" id="PF02209">
    <property type="entry name" value="VHP"/>
    <property type="match status" value="1"/>
</dbReference>
<dbReference type="CDD" id="cd11291">
    <property type="entry name" value="gelsolin_S6_like"/>
    <property type="match status" value="1"/>
</dbReference>
<dbReference type="Gene3D" id="1.10.950.10">
    <property type="entry name" value="Villin headpiece domain"/>
    <property type="match status" value="1"/>
</dbReference>
<organism evidence="5 6">
    <name type="scientific">Sphagnum troendelagicum</name>
    <dbReference type="NCBI Taxonomy" id="128251"/>
    <lineage>
        <taxon>Eukaryota</taxon>
        <taxon>Viridiplantae</taxon>
        <taxon>Streptophyta</taxon>
        <taxon>Embryophyta</taxon>
        <taxon>Bryophyta</taxon>
        <taxon>Sphagnophytina</taxon>
        <taxon>Sphagnopsida</taxon>
        <taxon>Sphagnales</taxon>
        <taxon>Sphagnaceae</taxon>
        <taxon>Sphagnum</taxon>
    </lineage>
</organism>
<accession>A0ABP0UKQ4</accession>
<feature type="domain" description="HP" evidence="4">
    <location>
        <begin position="886"/>
        <end position="951"/>
    </location>
</feature>
<feature type="region of interest" description="Disordered" evidence="3">
    <location>
        <begin position="869"/>
        <end position="907"/>
    </location>
</feature>
<dbReference type="CDD" id="cd11289">
    <property type="entry name" value="gelsolin_S2_like"/>
    <property type="match status" value="1"/>
</dbReference>
<dbReference type="PROSITE" id="PS51089">
    <property type="entry name" value="HP"/>
    <property type="match status" value="1"/>
</dbReference>
<dbReference type="InterPro" id="IPR003128">
    <property type="entry name" value="Villin_headpiece"/>
</dbReference>
<evidence type="ECO:0000256" key="3">
    <source>
        <dbReference type="SAM" id="MobiDB-lite"/>
    </source>
</evidence>
<dbReference type="SMART" id="SM00262">
    <property type="entry name" value="GEL"/>
    <property type="match status" value="6"/>
</dbReference>
<dbReference type="InterPro" id="IPR029006">
    <property type="entry name" value="ADF-H/Gelsolin-like_dom_sf"/>
</dbReference>
<dbReference type="SMART" id="SM00153">
    <property type="entry name" value="VHP"/>
    <property type="match status" value="1"/>
</dbReference>
<dbReference type="InterPro" id="IPR007123">
    <property type="entry name" value="Gelsolin-like_dom"/>
</dbReference>
<keyword evidence="6" id="KW-1185">Reference proteome</keyword>
<dbReference type="Proteomes" id="UP001497512">
    <property type="component" value="Chromosome 4"/>
</dbReference>
<evidence type="ECO:0000256" key="1">
    <source>
        <dbReference type="ARBA" id="ARBA00022467"/>
    </source>
</evidence>
<dbReference type="PANTHER" id="PTHR11977:SF51">
    <property type="entry name" value="PROTEIN FLIGHTLESS-1 HOMOLOG"/>
    <property type="match status" value="1"/>
</dbReference>
<dbReference type="Pfam" id="PF00626">
    <property type="entry name" value="Gelsolin"/>
    <property type="match status" value="5"/>
</dbReference>
<reference evidence="5" key="1">
    <citation type="submission" date="2024-02" db="EMBL/GenBank/DDBJ databases">
        <authorList>
            <consortium name="ELIXIR-Norway"/>
            <consortium name="Elixir Norway"/>
        </authorList>
    </citation>
    <scope>NUCLEOTIDE SEQUENCE</scope>
</reference>
<gene>
    <name evidence="5" type="ORF">CSSPTR1EN2_LOCUS17093</name>
</gene>
<keyword evidence="1" id="KW-0117">Actin capping</keyword>
<protein>
    <recommendedName>
        <fullName evidence="4">HP domain-containing protein</fullName>
    </recommendedName>
</protein>
<dbReference type="Gene3D" id="3.40.20.10">
    <property type="entry name" value="Severin"/>
    <property type="match status" value="6"/>
</dbReference>
<dbReference type="CDD" id="cd11288">
    <property type="entry name" value="gelsolin_S5_like"/>
    <property type="match status" value="1"/>
</dbReference>
<evidence type="ECO:0000313" key="6">
    <source>
        <dbReference type="Proteomes" id="UP001497512"/>
    </source>
</evidence>
<keyword evidence="2" id="KW-0677">Repeat</keyword>
<dbReference type="PANTHER" id="PTHR11977">
    <property type="entry name" value="VILLIN"/>
    <property type="match status" value="1"/>
</dbReference>